<reference evidence="2 3" key="1">
    <citation type="journal article" date="2021" name="MBio">
        <title>Poor Competitiveness of Bradyrhizobium in Pigeon Pea Root Colonization in Indian Soils.</title>
        <authorList>
            <person name="Chalasani D."/>
            <person name="Basu A."/>
            <person name="Pullabhotla S.V.S.R.N."/>
            <person name="Jorrin B."/>
            <person name="Neal A.L."/>
            <person name="Poole P.S."/>
            <person name="Podile A.R."/>
            <person name="Tkacz A."/>
        </authorList>
    </citation>
    <scope>NUCLEOTIDE SEQUENCE [LARGE SCALE GENOMIC DNA]</scope>
    <source>
        <strain evidence="2 3">HU56</strain>
    </source>
</reference>
<organism evidence="2 3">
    <name type="scientific">Rhizobium mesosinicum</name>
    <dbReference type="NCBI Taxonomy" id="335017"/>
    <lineage>
        <taxon>Bacteria</taxon>
        <taxon>Pseudomonadati</taxon>
        <taxon>Pseudomonadota</taxon>
        <taxon>Alphaproteobacteria</taxon>
        <taxon>Hyphomicrobiales</taxon>
        <taxon>Rhizobiaceae</taxon>
        <taxon>Rhizobium/Agrobacterium group</taxon>
        <taxon>Rhizobium</taxon>
    </lineage>
</organism>
<evidence type="ECO:0008006" key="4">
    <source>
        <dbReference type="Google" id="ProtNLM"/>
    </source>
</evidence>
<keyword evidence="1" id="KW-0812">Transmembrane</keyword>
<evidence type="ECO:0000313" key="3">
    <source>
        <dbReference type="Proteomes" id="UP000717752"/>
    </source>
</evidence>
<name>A0ABS7H428_9HYPH</name>
<comment type="caution">
    <text evidence="2">The sequence shown here is derived from an EMBL/GenBank/DDBJ whole genome shotgun (WGS) entry which is preliminary data.</text>
</comment>
<evidence type="ECO:0000313" key="2">
    <source>
        <dbReference type="EMBL" id="MBW9056656.1"/>
    </source>
</evidence>
<evidence type="ECO:0000256" key="1">
    <source>
        <dbReference type="SAM" id="Phobius"/>
    </source>
</evidence>
<feature type="transmembrane region" description="Helical" evidence="1">
    <location>
        <begin position="91"/>
        <end position="111"/>
    </location>
</feature>
<keyword evidence="1" id="KW-1133">Transmembrane helix</keyword>
<keyword evidence="3" id="KW-1185">Reference proteome</keyword>
<feature type="transmembrane region" description="Helical" evidence="1">
    <location>
        <begin position="213"/>
        <end position="232"/>
    </location>
</feature>
<accession>A0ABS7H428</accession>
<feature type="transmembrane region" description="Helical" evidence="1">
    <location>
        <begin position="12"/>
        <end position="40"/>
    </location>
</feature>
<feature type="transmembrane region" description="Helical" evidence="1">
    <location>
        <begin position="436"/>
        <end position="452"/>
    </location>
</feature>
<dbReference type="RefSeq" id="WP_220338048.1">
    <property type="nucleotide sequence ID" value="NZ_JAEUAK010000021.1"/>
</dbReference>
<feature type="transmembrane region" description="Helical" evidence="1">
    <location>
        <begin position="177"/>
        <end position="201"/>
    </location>
</feature>
<feature type="transmembrane region" description="Helical" evidence="1">
    <location>
        <begin position="459"/>
        <end position="476"/>
    </location>
</feature>
<dbReference type="Proteomes" id="UP000717752">
    <property type="component" value="Unassembled WGS sequence"/>
</dbReference>
<feature type="transmembrane region" description="Helical" evidence="1">
    <location>
        <begin position="118"/>
        <end position="137"/>
    </location>
</feature>
<protein>
    <recommendedName>
        <fullName evidence="4">Glycosyltransferase RgtA/B/C/D-like domain-containing protein</fullName>
    </recommendedName>
</protein>
<proteinExistence type="predicted"/>
<keyword evidence="1" id="KW-0472">Membrane</keyword>
<dbReference type="EMBL" id="JAEUAK010000021">
    <property type="protein sequence ID" value="MBW9056656.1"/>
    <property type="molecule type" value="Genomic_DNA"/>
</dbReference>
<feature type="transmembrane region" description="Helical" evidence="1">
    <location>
        <begin position="482"/>
        <end position="502"/>
    </location>
</feature>
<sequence length="518" mass="57393">MMTLQRNSANQLLRIELPVCILIVSIHAYALLVFGATFWIDSRDYVSLATAIGSPDGIQTFYGTVGQWVFSHLGPGVPILWLSIDELPVSWQWPVLAMFQHALAAAALIVAFRMISRLWPSPVHIVSTLLLLLLPAYQSFHNALLTESCTSSLALIGFSCCVNIVRGGPNVKRNVVFVLGVIVFITQFRSYWGAIVASMLFCSLITQRLLFSRWTLVLFAISAISTLLFPAYRYAQTGQFFLPSGGINLLISGSQANRAPSIEVTRLFDRAGLPPTLEPSDMLRRGVTMDDALKIAEKWRSDGLSNAEINQRSWKLARALGWDGLGVQSNKILYGMASIGAILPVMLLPERHEVFPAYSPRMFFDHLYSYYLWQSWTDSDYRTIFERFFGPSSDAEAAVFPFGGSSNAKIYAAFGQHISTFDARLRDPLYLGRSPPDFWLMLALIGVGILVIRARSVGILLLCAVLPAFAVAYEFPLGNPRYSVPLLPLYFIVTSISFTYPINGLLRKLGVKAAGHAA</sequence>
<gene>
    <name evidence="2" type="ORF">JNB85_30020</name>
</gene>